<dbReference type="Proteomes" id="UP000683925">
    <property type="component" value="Unassembled WGS sequence"/>
</dbReference>
<dbReference type="AlphaFoldDB" id="A0A8S1RZC9"/>
<evidence type="ECO:0000256" key="1">
    <source>
        <dbReference type="SAM" id="MobiDB-lite"/>
    </source>
</evidence>
<sequence>MIQKFMFQRINFRFVSVGQENDPLLTLRKQRKQQLKKTVKTQRQIEYYYQVLILLIKMSLSQLYGKQTINYAKLRQMRSPNDSQSFGLRQEYHDFTQLHRQPAETKKHQRAKSTLQNNYRQGTPITDLEEVEGEKLFDQFFKLNNSKSDSDFMRDSVQRDLKQPESEFLRFVENAIEYHKQSELHFRPTIKKNQHLEKKAKELAISNRLLASEINRHKQKEIELKNKIKILQKEYQLELGQLIQKNEWLEELLVKQKIDNENSLLAVKKSLEMMQGRCMCQKGMVDKIMKEVKQQSRPQYDLQVTHSSSELSSNTEEDDFNYDYMRRRKSLSKTSEEHQFVLARSKNSREFARDLFIRKKHIQDPYYT</sequence>
<dbReference type="EMBL" id="CAJJDP010000004">
    <property type="protein sequence ID" value="CAD8134381.1"/>
    <property type="molecule type" value="Genomic_DNA"/>
</dbReference>
<protein>
    <submittedName>
        <fullName evidence="2">Uncharacterized protein</fullName>
    </submittedName>
</protein>
<feature type="region of interest" description="Disordered" evidence="1">
    <location>
        <begin position="296"/>
        <end position="318"/>
    </location>
</feature>
<dbReference type="OMA" id="YDLQVTH"/>
<feature type="compositionally biased region" description="Polar residues" evidence="1">
    <location>
        <begin position="296"/>
        <end position="314"/>
    </location>
</feature>
<proteinExistence type="predicted"/>
<name>A0A8S1RZC9_PAROT</name>
<gene>
    <name evidence="2" type="ORF">POCTA_138.1.T0050402</name>
</gene>
<evidence type="ECO:0000313" key="3">
    <source>
        <dbReference type="Proteomes" id="UP000683925"/>
    </source>
</evidence>
<reference evidence="2" key="1">
    <citation type="submission" date="2021-01" db="EMBL/GenBank/DDBJ databases">
        <authorList>
            <consortium name="Genoscope - CEA"/>
            <person name="William W."/>
        </authorList>
    </citation>
    <scope>NUCLEOTIDE SEQUENCE</scope>
</reference>
<accession>A0A8S1RZC9</accession>
<comment type="caution">
    <text evidence="2">The sequence shown here is derived from an EMBL/GenBank/DDBJ whole genome shotgun (WGS) entry which is preliminary data.</text>
</comment>
<keyword evidence="3" id="KW-1185">Reference proteome</keyword>
<organism evidence="2 3">
    <name type="scientific">Paramecium octaurelia</name>
    <dbReference type="NCBI Taxonomy" id="43137"/>
    <lineage>
        <taxon>Eukaryota</taxon>
        <taxon>Sar</taxon>
        <taxon>Alveolata</taxon>
        <taxon>Ciliophora</taxon>
        <taxon>Intramacronucleata</taxon>
        <taxon>Oligohymenophorea</taxon>
        <taxon>Peniculida</taxon>
        <taxon>Parameciidae</taxon>
        <taxon>Paramecium</taxon>
    </lineage>
</organism>
<evidence type="ECO:0000313" key="2">
    <source>
        <dbReference type="EMBL" id="CAD8134381.1"/>
    </source>
</evidence>
<dbReference type="OrthoDB" id="294206at2759"/>